<evidence type="ECO:0000313" key="1">
    <source>
        <dbReference type="EMBL" id="EEH34451.2"/>
    </source>
</evidence>
<dbReference type="GeneID" id="9095840"/>
<protein>
    <submittedName>
        <fullName evidence="1">Uncharacterized protein</fullName>
    </submittedName>
</protein>
<proteinExistence type="predicted"/>
<organism evidence="1 2">
    <name type="scientific">Paracoccidioides lutzii (strain ATCC MYA-826 / Pb01)</name>
    <name type="common">Paracoccidioides brasiliensis</name>
    <dbReference type="NCBI Taxonomy" id="502779"/>
    <lineage>
        <taxon>Eukaryota</taxon>
        <taxon>Fungi</taxon>
        <taxon>Dikarya</taxon>
        <taxon>Ascomycota</taxon>
        <taxon>Pezizomycotina</taxon>
        <taxon>Eurotiomycetes</taxon>
        <taxon>Eurotiomycetidae</taxon>
        <taxon>Onygenales</taxon>
        <taxon>Ajellomycetaceae</taxon>
        <taxon>Paracoccidioides</taxon>
    </lineage>
</organism>
<gene>
    <name evidence="1" type="ORF">PAAG_05500</name>
</gene>
<dbReference type="VEuPathDB" id="FungiDB:PAAG_05500"/>
<dbReference type="KEGG" id="pbl:PAAG_05500"/>
<keyword evidence="2" id="KW-1185">Reference proteome</keyword>
<evidence type="ECO:0000313" key="2">
    <source>
        <dbReference type="Proteomes" id="UP000002059"/>
    </source>
</evidence>
<dbReference type="HOGENOM" id="CLU_1074010_0_0_1"/>
<reference evidence="1 2" key="1">
    <citation type="journal article" date="2011" name="PLoS Genet.">
        <title>Comparative genomic analysis of human fungal pathogens causing paracoccidioidomycosis.</title>
        <authorList>
            <person name="Desjardins C.A."/>
            <person name="Champion M.D."/>
            <person name="Holder J.W."/>
            <person name="Muszewska A."/>
            <person name="Goldberg J."/>
            <person name="Bailao A.M."/>
            <person name="Brigido M.M."/>
            <person name="Ferreira M.E."/>
            <person name="Garcia A.M."/>
            <person name="Grynberg M."/>
            <person name="Gujja S."/>
            <person name="Heiman D.I."/>
            <person name="Henn M.R."/>
            <person name="Kodira C.D."/>
            <person name="Leon-Narvaez H."/>
            <person name="Longo L.V."/>
            <person name="Ma L.J."/>
            <person name="Malavazi I."/>
            <person name="Matsuo A.L."/>
            <person name="Morais F.V."/>
            <person name="Pereira M."/>
            <person name="Rodriguez-Brito S."/>
            <person name="Sakthikumar S."/>
            <person name="Salem-Izacc S.M."/>
            <person name="Sykes S.M."/>
            <person name="Teixeira M.M."/>
            <person name="Vallejo M.C."/>
            <person name="Walter M.E."/>
            <person name="Yandava C."/>
            <person name="Young S."/>
            <person name="Zeng Q."/>
            <person name="Zucker J."/>
            <person name="Felipe M.S."/>
            <person name="Goldman G.H."/>
            <person name="Haas B.J."/>
            <person name="McEwen J.G."/>
            <person name="Nino-Vega G."/>
            <person name="Puccia R."/>
            <person name="San-Blas G."/>
            <person name="Soares C.M."/>
            <person name="Birren B.W."/>
            <person name="Cuomo C.A."/>
        </authorList>
    </citation>
    <scope>NUCLEOTIDE SEQUENCE [LARGE SCALE GENOMIC DNA]</scope>
    <source>
        <strain evidence="2">ATCC MYA-826 / Pb01</strain>
    </source>
</reference>
<accession>C1H407</accession>
<name>C1H407_PARBA</name>
<dbReference type="RefSeq" id="XP_015699820.1">
    <property type="nucleotide sequence ID" value="XM_015845594.1"/>
</dbReference>
<dbReference type="Proteomes" id="UP000002059">
    <property type="component" value="Partially assembled WGS sequence"/>
</dbReference>
<dbReference type="EMBL" id="KN294005">
    <property type="protein sequence ID" value="EEH34451.2"/>
    <property type="molecule type" value="Genomic_DNA"/>
</dbReference>
<sequence>MRYVESIEPSSLTSGSAAWLLLSAVRSKGVARRLFQYPRDPGSRVRFRSQCIIRLAVADKALRIHRGLQEGRGSLEGFSGPAQTSSGKEPLCGGGITSDGLHVASSKGPWTGPSSTILHQHMTGRWVVPCALRILRAHTRTKPYCPPSTPLLTQGPQLHHRPDAHQQDWTTTIPIHKKGAGDHRSPYANAGAIRLYDTSSWRALDSTALERKHGKTAMEEGERLDLKEILTTPKLAKAARFMILTRLLGQPLVGKGLKS</sequence>
<dbReference type="AlphaFoldDB" id="C1H407"/>